<proteinExistence type="predicted"/>
<dbReference type="Proteomes" id="UP001197378">
    <property type="component" value="Unassembled WGS sequence"/>
</dbReference>
<dbReference type="AlphaFoldDB" id="A0AAE3CJW9"/>
<keyword evidence="3" id="KW-1185">Reference proteome</keyword>
<dbReference type="SUPFAM" id="SSF56801">
    <property type="entry name" value="Acetyl-CoA synthetase-like"/>
    <property type="match status" value="1"/>
</dbReference>
<dbReference type="Pfam" id="PF00501">
    <property type="entry name" value="AMP-binding"/>
    <property type="match status" value="1"/>
</dbReference>
<dbReference type="RefSeq" id="WP_215872993.1">
    <property type="nucleotide sequence ID" value="NZ_JAAXYO010000107.1"/>
</dbReference>
<sequence length="444" mass="49349">MNARRELLQLLRAGLESGFILDWRVAGASHGWPGPALLAWALRLRQRWRQRLAPRSRIAVMLPNSPAFLAYWLAAWQGNWVFCPLPPLPEMELERRLRLLAPQLMVLWQDGALREHWHPAAQPVADPEDLASIFWTSASVGPGSAYGLGYDALLWQLQQHAPALDLDRSSLVRNTLSWAHIFAGVLELLPAVAAGTELRVAALSEIRHESFTHLFTVPRIAQLLPNPSISALQGGIIGGAAVDASLAQRLLGSAVRVGYGQSEAGPGILLGEPGVFSVAYVGSRLPQTELELRESLRYRSPGRAMGRWNGQGWEDLEDAQGWVDSGDRVVALSDGHGFQWQGRIDAAFKLADGRGVQPENEELRLQAQYPDLEALILGAPGSRRLTALASAPPALWRRLRWHERYPLFLLPPEQWSVWQGATGKIRRGDLYAHWRHILVQARRV</sequence>
<feature type="domain" description="AMP-dependent synthetase/ligase" evidence="1">
    <location>
        <begin position="52"/>
        <end position="299"/>
    </location>
</feature>
<evidence type="ECO:0000313" key="2">
    <source>
        <dbReference type="EMBL" id="MBU2788149.1"/>
    </source>
</evidence>
<reference evidence="2" key="1">
    <citation type="journal article" date="2021" name="ISME J.">
        <title>Genomic evolution of the class Acidithiobacillia: deep-branching Proteobacteria living in extreme acidic conditions.</title>
        <authorList>
            <person name="Moya-Beltran A."/>
            <person name="Beard S."/>
            <person name="Rojas-Villalobos C."/>
            <person name="Issotta F."/>
            <person name="Gallardo Y."/>
            <person name="Ulloa R."/>
            <person name="Giaveno A."/>
            <person name="Degli Esposti M."/>
            <person name="Johnson D.B."/>
            <person name="Quatrini R."/>
        </authorList>
    </citation>
    <scope>NUCLEOTIDE SEQUENCE</scope>
    <source>
        <strain evidence="2">VAN18-1</strain>
    </source>
</reference>
<dbReference type="InterPro" id="IPR042099">
    <property type="entry name" value="ANL_N_sf"/>
</dbReference>
<dbReference type="GO" id="GO:0016874">
    <property type="term" value="F:ligase activity"/>
    <property type="evidence" value="ECO:0007669"/>
    <property type="project" value="UniProtKB-KW"/>
</dbReference>
<gene>
    <name evidence="2" type="ORF">HFQ13_08020</name>
</gene>
<dbReference type="EMBL" id="JAAXYO010000107">
    <property type="protein sequence ID" value="MBU2788149.1"/>
    <property type="molecule type" value="Genomic_DNA"/>
</dbReference>
<evidence type="ECO:0000313" key="3">
    <source>
        <dbReference type="Proteomes" id="UP001197378"/>
    </source>
</evidence>
<dbReference type="PANTHER" id="PTHR43767">
    <property type="entry name" value="LONG-CHAIN-FATTY-ACID--COA LIGASE"/>
    <property type="match status" value="1"/>
</dbReference>
<comment type="caution">
    <text evidence="2">The sequence shown here is derived from an EMBL/GenBank/DDBJ whole genome shotgun (WGS) entry which is preliminary data.</text>
</comment>
<protein>
    <submittedName>
        <fullName evidence="2">Long-chain fatty acid--CoA ligase</fullName>
    </submittedName>
</protein>
<name>A0AAE3CJW9_9PROT</name>
<organism evidence="2 3">
    <name type="scientific">Igneacidithiobacillus copahuensis</name>
    <dbReference type="NCBI Taxonomy" id="2724909"/>
    <lineage>
        <taxon>Bacteria</taxon>
        <taxon>Pseudomonadati</taxon>
        <taxon>Pseudomonadota</taxon>
        <taxon>Acidithiobacillia</taxon>
        <taxon>Acidithiobacillales</taxon>
        <taxon>Acidithiobacillaceae</taxon>
        <taxon>Igneacidithiobacillus</taxon>
    </lineage>
</organism>
<evidence type="ECO:0000259" key="1">
    <source>
        <dbReference type="Pfam" id="PF00501"/>
    </source>
</evidence>
<accession>A0AAE3CJW9</accession>
<dbReference type="InterPro" id="IPR000873">
    <property type="entry name" value="AMP-dep_synth/lig_dom"/>
</dbReference>
<dbReference type="Gene3D" id="3.40.50.12780">
    <property type="entry name" value="N-terminal domain of ligase-like"/>
    <property type="match status" value="1"/>
</dbReference>
<keyword evidence="2" id="KW-0436">Ligase</keyword>
<dbReference type="InterPro" id="IPR050237">
    <property type="entry name" value="ATP-dep_AMP-bd_enzyme"/>
</dbReference>
<dbReference type="PANTHER" id="PTHR43767:SF10">
    <property type="entry name" value="SURFACTIN SYNTHASE SUBUNIT 1"/>
    <property type="match status" value="1"/>
</dbReference>